<dbReference type="InterPro" id="IPR052928">
    <property type="entry name" value="Desiccation-related_membrane"/>
</dbReference>
<gene>
    <name evidence="1" type="ORF">BW727_100327</name>
</gene>
<dbReference type="RefSeq" id="WP_062470981.1">
    <property type="nucleotide sequence ID" value="NZ_BBYN01000024.1"/>
</dbReference>
<organism evidence="1 2">
    <name type="scientific">Jeotgalibaca dankookensis</name>
    <dbReference type="NCBI Taxonomy" id="708126"/>
    <lineage>
        <taxon>Bacteria</taxon>
        <taxon>Bacillati</taxon>
        <taxon>Bacillota</taxon>
        <taxon>Bacilli</taxon>
        <taxon>Lactobacillales</taxon>
        <taxon>Carnobacteriaceae</taxon>
        <taxon>Jeotgalibaca</taxon>
    </lineage>
</organism>
<evidence type="ECO:0000313" key="2">
    <source>
        <dbReference type="Proteomes" id="UP000188993"/>
    </source>
</evidence>
<sequence length="116" mass="12839">MKDFSQGLMFGAVVGGLMALLNTPRSGMENRKKLKAYIEVNTESFEELSNDLNQLRGALMHLADEGMGVVNTASQEITASVQDFTEKNEPRFRRVAEQVTDLVETVENETAALKSE</sequence>
<dbReference type="PANTHER" id="PTHR35792">
    <property type="entry name" value="GENERAL STRESS PROTEIN"/>
    <property type="match status" value="1"/>
</dbReference>
<dbReference type="PANTHER" id="PTHR35792:SF1">
    <property type="entry name" value="SLL0268 PROTEIN"/>
    <property type="match status" value="1"/>
</dbReference>
<accession>A0A1S6IMF0</accession>
<keyword evidence="2" id="KW-1185">Reference proteome</keyword>
<evidence type="ECO:0000313" key="1">
    <source>
        <dbReference type="EMBL" id="AQS52720.1"/>
    </source>
</evidence>
<dbReference type="InterPro" id="IPR024623">
    <property type="entry name" value="YtxH"/>
</dbReference>
<dbReference type="EMBL" id="CP019728">
    <property type="protein sequence ID" value="AQS52720.1"/>
    <property type="molecule type" value="Genomic_DNA"/>
</dbReference>
<reference evidence="1 2" key="1">
    <citation type="journal article" date="2014" name="Int. J. Syst. Evol. Microbiol.">
        <title>Jeotgalibaca dankookensis gen. nov., sp. nov., a member of the family Carnobacteriaceae, isolated from seujeot (Korean traditional food).</title>
        <authorList>
            <person name="Lee D.G."/>
            <person name="Trujillo M.E."/>
            <person name="Kang H."/>
            <person name="Ahn T.Y."/>
        </authorList>
    </citation>
    <scope>NUCLEOTIDE SEQUENCE [LARGE SCALE GENOMIC DNA]</scope>
    <source>
        <strain evidence="1 2">EX-07</strain>
    </source>
</reference>
<dbReference type="OrthoDB" id="2139646at2"/>
<evidence type="ECO:0008006" key="3">
    <source>
        <dbReference type="Google" id="ProtNLM"/>
    </source>
</evidence>
<proteinExistence type="predicted"/>
<dbReference type="AlphaFoldDB" id="A0A1S6IMF0"/>
<dbReference type="STRING" id="708126.BW727_100327"/>
<dbReference type="KEGG" id="jda:BW727_100327"/>
<dbReference type="Proteomes" id="UP000188993">
    <property type="component" value="Chromosome"/>
</dbReference>
<dbReference type="Pfam" id="PF12732">
    <property type="entry name" value="YtxH"/>
    <property type="match status" value="1"/>
</dbReference>
<name>A0A1S6IMF0_9LACT</name>
<protein>
    <recommendedName>
        <fullName evidence="3">YtxH domain-containing protein</fullName>
    </recommendedName>
</protein>